<evidence type="ECO:0000313" key="2">
    <source>
        <dbReference type="EMBL" id="KAJ8340984.1"/>
    </source>
</evidence>
<feature type="region of interest" description="Disordered" evidence="1">
    <location>
        <begin position="143"/>
        <end position="171"/>
    </location>
</feature>
<gene>
    <name evidence="2" type="ORF">SKAU_G00332750</name>
</gene>
<dbReference type="Proteomes" id="UP001152622">
    <property type="component" value="Chromosome 15"/>
</dbReference>
<evidence type="ECO:0000256" key="1">
    <source>
        <dbReference type="SAM" id="MobiDB-lite"/>
    </source>
</evidence>
<proteinExistence type="predicted"/>
<dbReference type="AlphaFoldDB" id="A0A9Q1ELC4"/>
<name>A0A9Q1ELC4_SYNKA</name>
<keyword evidence="3" id="KW-1185">Reference proteome</keyword>
<evidence type="ECO:0000313" key="3">
    <source>
        <dbReference type="Proteomes" id="UP001152622"/>
    </source>
</evidence>
<sequence length="171" mass="18930">MSESPRLISLSVPHQAASTAVQVFVNSRVPLCLSSSAGQELNCRQGTQTLQKAPTIVFNLQSLPPASPQKDTQDIRETLALLELEFAEYRELTLTRISEAYLPLQQPEDHHHQCRENNTAIADLREEIAALRQDNQALRAQLASERGHAAQGKSLHHRPATPERAASGIHF</sequence>
<reference evidence="2" key="1">
    <citation type="journal article" date="2023" name="Science">
        <title>Genome structures resolve the early diversification of teleost fishes.</title>
        <authorList>
            <person name="Parey E."/>
            <person name="Louis A."/>
            <person name="Montfort J."/>
            <person name="Bouchez O."/>
            <person name="Roques C."/>
            <person name="Iampietro C."/>
            <person name="Lluch J."/>
            <person name="Castinel A."/>
            <person name="Donnadieu C."/>
            <person name="Desvignes T."/>
            <person name="Floi Bucao C."/>
            <person name="Jouanno E."/>
            <person name="Wen M."/>
            <person name="Mejri S."/>
            <person name="Dirks R."/>
            <person name="Jansen H."/>
            <person name="Henkel C."/>
            <person name="Chen W.J."/>
            <person name="Zahm M."/>
            <person name="Cabau C."/>
            <person name="Klopp C."/>
            <person name="Thompson A.W."/>
            <person name="Robinson-Rechavi M."/>
            <person name="Braasch I."/>
            <person name="Lecointre G."/>
            <person name="Bobe J."/>
            <person name="Postlethwait J.H."/>
            <person name="Berthelot C."/>
            <person name="Roest Crollius H."/>
            <person name="Guiguen Y."/>
        </authorList>
    </citation>
    <scope>NUCLEOTIDE SEQUENCE</scope>
    <source>
        <strain evidence="2">WJC10195</strain>
    </source>
</reference>
<accession>A0A9Q1ELC4</accession>
<comment type="caution">
    <text evidence="2">The sequence shown here is derived from an EMBL/GenBank/DDBJ whole genome shotgun (WGS) entry which is preliminary data.</text>
</comment>
<organism evidence="2 3">
    <name type="scientific">Synaphobranchus kaupii</name>
    <name type="common">Kaup's arrowtooth eel</name>
    <dbReference type="NCBI Taxonomy" id="118154"/>
    <lineage>
        <taxon>Eukaryota</taxon>
        <taxon>Metazoa</taxon>
        <taxon>Chordata</taxon>
        <taxon>Craniata</taxon>
        <taxon>Vertebrata</taxon>
        <taxon>Euteleostomi</taxon>
        <taxon>Actinopterygii</taxon>
        <taxon>Neopterygii</taxon>
        <taxon>Teleostei</taxon>
        <taxon>Anguilliformes</taxon>
        <taxon>Synaphobranchidae</taxon>
        <taxon>Synaphobranchus</taxon>
    </lineage>
</organism>
<protein>
    <submittedName>
        <fullName evidence="2">Uncharacterized protein</fullName>
    </submittedName>
</protein>
<dbReference type="EMBL" id="JAINUF010000015">
    <property type="protein sequence ID" value="KAJ8340984.1"/>
    <property type="molecule type" value="Genomic_DNA"/>
</dbReference>